<feature type="compositionally biased region" description="Basic and acidic residues" evidence="5">
    <location>
        <begin position="172"/>
        <end position="183"/>
    </location>
</feature>
<evidence type="ECO:0000256" key="2">
    <source>
        <dbReference type="ARBA" id="ARBA00007317"/>
    </source>
</evidence>
<dbReference type="InterPro" id="IPR045257">
    <property type="entry name" value="E2/Pdx1"/>
</dbReference>
<dbReference type="InterPro" id="IPR000089">
    <property type="entry name" value="Biotin_lipoyl"/>
</dbReference>
<evidence type="ECO:0000259" key="7">
    <source>
        <dbReference type="PROSITE" id="PS51826"/>
    </source>
</evidence>
<dbReference type="Pfam" id="PF00198">
    <property type="entry name" value="2-oxoacid_dh"/>
    <property type="match status" value="1"/>
</dbReference>
<dbReference type="SUPFAM" id="SSF47005">
    <property type="entry name" value="Peripheral subunit-binding domain of 2-oxo acid dehydrogenase complex"/>
    <property type="match status" value="1"/>
</dbReference>
<dbReference type="SUPFAM" id="SSF51230">
    <property type="entry name" value="Single hybrid motif"/>
    <property type="match status" value="1"/>
</dbReference>
<dbReference type="GO" id="GO:0045254">
    <property type="term" value="C:pyruvate dehydrogenase complex"/>
    <property type="evidence" value="ECO:0007669"/>
    <property type="project" value="InterPro"/>
</dbReference>
<feature type="compositionally biased region" description="Low complexity" evidence="5">
    <location>
        <begin position="115"/>
        <end position="124"/>
    </location>
</feature>
<dbReference type="Pfam" id="PF02817">
    <property type="entry name" value="E3_binding"/>
    <property type="match status" value="1"/>
</dbReference>
<dbReference type="GO" id="GO:0006086">
    <property type="term" value="P:pyruvate decarboxylation to acetyl-CoA"/>
    <property type="evidence" value="ECO:0007669"/>
    <property type="project" value="InterPro"/>
</dbReference>
<comment type="cofactor">
    <cofactor evidence="1 4">
        <name>(R)-lipoate</name>
        <dbReference type="ChEBI" id="CHEBI:83088"/>
    </cofactor>
</comment>
<evidence type="ECO:0000256" key="3">
    <source>
        <dbReference type="ARBA" id="ARBA00022823"/>
    </source>
</evidence>
<keyword evidence="3 4" id="KW-0450">Lipoyl</keyword>
<dbReference type="InterPro" id="IPR011053">
    <property type="entry name" value="Single_hybrid_motif"/>
</dbReference>
<dbReference type="OrthoDB" id="2086224at2"/>
<dbReference type="GO" id="GO:0016746">
    <property type="term" value="F:acyltransferase activity"/>
    <property type="evidence" value="ECO:0007669"/>
    <property type="project" value="UniProtKB-KW"/>
</dbReference>
<feature type="region of interest" description="Disordered" evidence="5">
    <location>
        <begin position="94"/>
        <end position="124"/>
    </location>
</feature>
<accession>A0A142JQJ9</accession>
<dbReference type="STRING" id="1796606.A2G96_16655"/>
<keyword evidence="9" id="KW-1185">Reference proteome</keyword>
<dbReference type="SUPFAM" id="SSF52777">
    <property type="entry name" value="CoA-dependent acyltransferases"/>
    <property type="match status" value="1"/>
</dbReference>
<sequence>MPKLGLTMTEGALVEWMLSPGSEFRVGDGLFVVETDKVANEISADADGKLLEVIVGPGDIVPVGTVLGYFDDGKAGEQDGATATAAVQAGEHAKLNGASTLSEPKVNPKDEKRASPAAQPSQAARVVATPLARRLAAEMGVSLASVNGTGPRGRIKAADVRTAASTLAEVRRTGETEPMEAKADIGAAKSSVVQRTRPTPTQLTIARRLTQAKQQVPHFYLSTEAEVSALIDLRRSLNDIAGYPKVTLTHLLVSAVARALSQMPTFNRVWEDESIIDFPTVDVGVAVNTERGLLVPVVRDIGSRSFREMVFATSAAIDKARGGKLTGEDMAGGAISISNAGMHDVTYMTSIINPGQSTILGVGSVREVFRPDEQGQPALRREMGLVLAADHRLFDGVSSLAFLQAIVSGIENPLGLVA</sequence>
<dbReference type="PROSITE" id="PS00189">
    <property type="entry name" value="LIPOYL"/>
    <property type="match status" value="1"/>
</dbReference>
<dbReference type="PANTHER" id="PTHR23151:SF90">
    <property type="entry name" value="DIHYDROLIPOYLLYSINE-RESIDUE ACETYLTRANSFERASE COMPONENT OF PYRUVATE DEHYDROGENASE COMPLEX, MITOCHONDRIAL-RELATED"/>
    <property type="match status" value="1"/>
</dbReference>
<name>A0A142JQJ9_9BURK</name>
<keyword evidence="4" id="KW-0012">Acyltransferase</keyword>
<evidence type="ECO:0000313" key="8">
    <source>
        <dbReference type="EMBL" id="AMR80361.1"/>
    </source>
</evidence>
<dbReference type="PROSITE" id="PS50968">
    <property type="entry name" value="BIOTINYL_LIPOYL"/>
    <property type="match status" value="1"/>
</dbReference>
<dbReference type="InterPro" id="IPR003016">
    <property type="entry name" value="2-oxoA_DH_lipoyl-BS"/>
</dbReference>
<feature type="region of interest" description="Disordered" evidence="5">
    <location>
        <begin position="172"/>
        <end position="197"/>
    </location>
</feature>
<dbReference type="EC" id="2.3.1.-" evidence="4"/>
<dbReference type="Gene3D" id="2.40.50.100">
    <property type="match status" value="1"/>
</dbReference>
<dbReference type="Pfam" id="PF00364">
    <property type="entry name" value="Biotin_lipoyl"/>
    <property type="match status" value="1"/>
</dbReference>
<keyword evidence="4" id="KW-0808">Transferase</keyword>
<evidence type="ECO:0000256" key="1">
    <source>
        <dbReference type="ARBA" id="ARBA00001938"/>
    </source>
</evidence>
<evidence type="ECO:0000256" key="4">
    <source>
        <dbReference type="RuleBase" id="RU003423"/>
    </source>
</evidence>
<dbReference type="PANTHER" id="PTHR23151">
    <property type="entry name" value="DIHYDROLIPOAMIDE ACETYL/SUCCINYL-TRANSFERASE-RELATED"/>
    <property type="match status" value="1"/>
</dbReference>
<evidence type="ECO:0000256" key="5">
    <source>
        <dbReference type="SAM" id="MobiDB-lite"/>
    </source>
</evidence>
<evidence type="ECO:0000313" key="9">
    <source>
        <dbReference type="Proteomes" id="UP000075238"/>
    </source>
</evidence>
<dbReference type="KEGG" id="cnan:A2G96_16655"/>
<gene>
    <name evidence="8" type="ORF">A2G96_16655</name>
</gene>
<organism evidence="8 9">
    <name type="scientific">Cupriavidus nantongensis</name>
    <dbReference type="NCBI Taxonomy" id="1796606"/>
    <lineage>
        <taxon>Bacteria</taxon>
        <taxon>Pseudomonadati</taxon>
        <taxon>Pseudomonadota</taxon>
        <taxon>Betaproteobacteria</taxon>
        <taxon>Burkholderiales</taxon>
        <taxon>Burkholderiaceae</taxon>
        <taxon>Cupriavidus</taxon>
    </lineage>
</organism>
<dbReference type="InterPro" id="IPR004167">
    <property type="entry name" value="PSBD"/>
</dbReference>
<dbReference type="Gene3D" id="4.10.320.10">
    <property type="entry name" value="E3-binding domain"/>
    <property type="match status" value="1"/>
</dbReference>
<feature type="domain" description="Peripheral subunit-binding (PSBD)" evidence="7">
    <location>
        <begin position="127"/>
        <end position="164"/>
    </location>
</feature>
<dbReference type="EMBL" id="CP014844">
    <property type="protein sequence ID" value="AMR80361.1"/>
    <property type="molecule type" value="Genomic_DNA"/>
</dbReference>
<reference evidence="8 9" key="1">
    <citation type="submission" date="2016-03" db="EMBL/GenBank/DDBJ databases">
        <title>Complete genome sequence of a novel chlorpyrifos degrading bacterium, Cupriavidus nantongensis sp. X1.</title>
        <authorList>
            <person name="Fang L."/>
        </authorList>
    </citation>
    <scope>NUCLEOTIDE SEQUENCE [LARGE SCALE GENOMIC DNA]</scope>
    <source>
        <strain evidence="8 9">X1</strain>
    </source>
</reference>
<dbReference type="InterPro" id="IPR023213">
    <property type="entry name" value="CAT-like_dom_sf"/>
</dbReference>
<dbReference type="AlphaFoldDB" id="A0A142JQJ9"/>
<dbReference type="RefSeq" id="WP_062802222.1">
    <property type="nucleotide sequence ID" value="NZ_CP014844.1"/>
</dbReference>
<dbReference type="CDD" id="cd06849">
    <property type="entry name" value="lipoyl_domain"/>
    <property type="match status" value="1"/>
</dbReference>
<proteinExistence type="inferred from homology"/>
<feature type="domain" description="Lipoyl-binding" evidence="6">
    <location>
        <begin position="1"/>
        <end position="71"/>
    </location>
</feature>
<protein>
    <recommendedName>
        <fullName evidence="4">Dihydrolipoamide acetyltransferase component of pyruvate dehydrogenase complex</fullName>
        <ecNumber evidence="4">2.3.1.-</ecNumber>
    </recommendedName>
</protein>
<dbReference type="Proteomes" id="UP000075238">
    <property type="component" value="Chromosome 1"/>
</dbReference>
<comment type="similarity">
    <text evidence="2 4">Belongs to the 2-oxoacid dehydrogenase family.</text>
</comment>
<dbReference type="Gene3D" id="3.30.559.10">
    <property type="entry name" value="Chloramphenicol acetyltransferase-like domain"/>
    <property type="match status" value="1"/>
</dbReference>
<dbReference type="PROSITE" id="PS51826">
    <property type="entry name" value="PSBD"/>
    <property type="match status" value="1"/>
</dbReference>
<evidence type="ECO:0000259" key="6">
    <source>
        <dbReference type="PROSITE" id="PS50968"/>
    </source>
</evidence>
<dbReference type="InterPro" id="IPR001078">
    <property type="entry name" value="2-oxoacid_DH_actylTfrase"/>
</dbReference>
<dbReference type="InterPro" id="IPR036625">
    <property type="entry name" value="E3-bd_dom_sf"/>
</dbReference>